<dbReference type="Pfam" id="PF05175">
    <property type="entry name" value="MTS"/>
    <property type="match status" value="1"/>
</dbReference>
<evidence type="ECO:0000313" key="8">
    <source>
        <dbReference type="EMBL" id="QJR13606.1"/>
    </source>
</evidence>
<dbReference type="NCBIfam" id="TIGR03534">
    <property type="entry name" value="RF_mod_PrmC"/>
    <property type="match status" value="1"/>
</dbReference>
<keyword evidence="9" id="KW-1185">Reference proteome</keyword>
<dbReference type="PANTHER" id="PTHR18895">
    <property type="entry name" value="HEMK METHYLTRANSFERASE"/>
    <property type="match status" value="1"/>
</dbReference>
<dbReference type="InParanoid" id="A0A6M4H293"/>
<reference evidence="8 9" key="1">
    <citation type="submission" date="2020-04" db="EMBL/GenBank/DDBJ databases">
        <title>Usitatibacter rugosus gen. nov., sp. nov. and Usitatibacter palustris sp. nov., novel members of Usitatibacteraceae fam. nov. within the order Nitrosomonadales isolated from soil.</title>
        <authorList>
            <person name="Huber K.J."/>
            <person name="Neumann-Schaal M."/>
            <person name="Geppert A."/>
            <person name="Luckner M."/>
            <person name="Wanner G."/>
            <person name="Overmann J."/>
        </authorList>
    </citation>
    <scope>NUCLEOTIDE SEQUENCE [LARGE SCALE GENOMIC DNA]</scope>
    <source>
        <strain evidence="8 9">Swamp67</strain>
    </source>
</reference>
<comment type="function">
    <text evidence="5">Methylates the class 1 translation termination release factors RF1/PrfA and RF2/PrfB on the glutamine residue of the universally conserved GGQ motif.</text>
</comment>
<dbReference type="PROSITE" id="PS00092">
    <property type="entry name" value="N6_MTASE"/>
    <property type="match status" value="1"/>
</dbReference>
<feature type="binding site" evidence="5">
    <location>
        <position position="179"/>
    </location>
    <ligand>
        <name>S-adenosyl-L-methionine</name>
        <dbReference type="ChEBI" id="CHEBI:59789"/>
    </ligand>
</feature>
<dbReference type="InterPro" id="IPR004556">
    <property type="entry name" value="HemK-like"/>
</dbReference>
<dbReference type="Pfam" id="PF17827">
    <property type="entry name" value="PrmC_N"/>
    <property type="match status" value="1"/>
</dbReference>
<dbReference type="InterPro" id="IPR002052">
    <property type="entry name" value="DNA_methylase_N6_adenine_CS"/>
</dbReference>
<dbReference type="EMBL" id="CP053073">
    <property type="protein sequence ID" value="QJR13606.1"/>
    <property type="molecule type" value="Genomic_DNA"/>
</dbReference>
<dbReference type="GO" id="GO:0032259">
    <property type="term" value="P:methylation"/>
    <property type="evidence" value="ECO:0007669"/>
    <property type="project" value="UniProtKB-KW"/>
</dbReference>
<evidence type="ECO:0000256" key="1">
    <source>
        <dbReference type="ARBA" id="ARBA00022603"/>
    </source>
</evidence>
<dbReference type="InterPro" id="IPR029063">
    <property type="entry name" value="SAM-dependent_MTases_sf"/>
</dbReference>
<dbReference type="AlphaFoldDB" id="A0A6M4H293"/>
<keyword evidence="3 5" id="KW-0949">S-adenosyl-L-methionine</keyword>
<keyword evidence="1 5" id="KW-0489">Methyltransferase</keyword>
<dbReference type="RefSeq" id="WP_212758173.1">
    <property type="nucleotide sequence ID" value="NZ_CP053073.1"/>
</dbReference>
<feature type="domain" description="Methyltransferase small" evidence="6">
    <location>
        <begin position="100"/>
        <end position="187"/>
    </location>
</feature>
<proteinExistence type="inferred from homology"/>
<feature type="domain" description="Release factor glutamine methyltransferase N-terminal" evidence="7">
    <location>
        <begin position="6"/>
        <end position="69"/>
    </location>
</feature>
<evidence type="ECO:0000256" key="4">
    <source>
        <dbReference type="ARBA" id="ARBA00048391"/>
    </source>
</evidence>
<gene>
    <name evidence="8" type="primary">prmC_1</name>
    <name evidence="5" type="synonym">prmC</name>
    <name evidence="8" type="ORF">DSM104440_00390</name>
</gene>
<feature type="binding site" evidence="5">
    <location>
        <begin position="113"/>
        <end position="117"/>
    </location>
    <ligand>
        <name>S-adenosyl-L-methionine</name>
        <dbReference type="ChEBI" id="CHEBI:59789"/>
    </ligand>
</feature>
<evidence type="ECO:0000256" key="5">
    <source>
        <dbReference type="HAMAP-Rule" id="MF_02126"/>
    </source>
</evidence>
<sequence>MRTIHASLQEAEDTIGKVDARVILCDVLGVDRAFLVANPFHLLTETQDARVDMMVTQRQMGHPVAYLVGRREFYGRDFAVDANVLIPRPDTETLVEAALARLPNDECRVLDLGTGSGAIAVTLACERAQAKVVAVDASAGALGVARANAERHGAGRIEFLEGSWYSPVAGQRFDAIVANPPYVAAGDAHLGEGDLRFEPASALTDGSADGLGSIRAIIDGARDHLVDNGWLLIEHGYDQASAVASLLEAAGFNERESVKDLAAIPRVAIGRFGR</sequence>
<evidence type="ECO:0000256" key="3">
    <source>
        <dbReference type="ARBA" id="ARBA00022691"/>
    </source>
</evidence>
<evidence type="ECO:0000313" key="9">
    <source>
        <dbReference type="Proteomes" id="UP000503096"/>
    </source>
</evidence>
<dbReference type="Gene3D" id="3.40.50.150">
    <property type="entry name" value="Vaccinia Virus protein VP39"/>
    <property type="match status" value="1"/>
</dbReference>
<comment type="similarity">
    <text evidence="5">Belongs to the protein N5-glutamine methyltransferase family. PrmC subfamily.</text>
</comment>
<name>A0A6M4H293_9PROT</name>
<dbReference type="GO" id="GO:0003676">
    <property type="term" value="F:nucleic acid binding"/>
    <property type="evidence" value="ECO:0007669"/>
    <property type="project" value="InterPro"/>
</dbReference>
<dbReference type="FunCoup" id="A0A6M4H293">
    <property type="interactions" value="490"/>
</dbReference>
<dbReference type="InterPro" id="IPR040758">
    <property type="entry name" value="PrmC_N"/>
</dbReference>
<dbReference type="NCBIfam" id="TIGR00536">
    <property type="entry name" value="hemK_fam"/>
    <property type="match status" value="1"/>
</dbReference>
<dbReference type="PANTHER" id="PTHR18895:SF74">
    <property type="entry name" value="MTRF1L RELEASE FACTOR GLUTAMINE METHYLTRANSFERASE"/>
    <property type="match status" value="1"/>
</dbReference>
<dbReference type="InterPro" id="IPR019874">
    <property type="entry name" value="RF_methyltr_PrmC"/>
</dbReference>
<dbReference type="CDD" id="cd02440">
    <property type="entry name" value="AdoMet_MTases"/>
    <property type="match status" value="1"/>
</dbReference>
<dbReference type="KEGG" id="upl:DSM104440_00390"/>
<dbReference type="HAMAP" id="MF_02126">
    <property type="entry name" value="RF_methyltr_PrmC"/>
    <property type="match status" value="1"/>
</dbReference>
<evidence type="ECO:0000259" key="6">
    <source>
        <dbReference type="Pfam" id="PF05175"/>
    </source>
</evidence>
<dbReference type="Proteomes" id="UP000503096">
    <property type="component" value="Chromosome"/>
</dbReference>
<dbReference type="InterPro" id="IPR050320">
    <property type="entry name" value="N5-glutamine_MTase"/>
</dbReference>
<dbReference type="Gene3D" id="1.10.8.10">
    <property type="entry name" value="DNA helicase RuvA subunit, C-terminal domain"/>
    <property type="match status" value="1"/>
</dbReference>
<dbReference type="SUPFAM" id="SSF53335">
    <property type="entry name" value="S-adenosyl-L-methionine-dependent methyltransferases"/>
    <property type="match status" value="1"/>
</dbReference>
<comment type="catalytic activity">
    <reaction evidence="4 5">
        <text>L-glutaminyl-[peptide chain release factor] + S-adenosyl-L-methionine = N(5)-methyl-L-glutaminyl-[peptide chain release factor] + S-adenosyl-L-homocysteine + H(+)</text>
        <dbReference type="Rhea" id="RHEA:42896"/>
        <dbReference type="Rhea" id="RHEA-COMP:10271"/>
        <dbReference type="Rhea" id="RHEA-COMP:10272"/>
        <dbReference type="ChEBI" id="CHEBI:15378"/>
        <dbReference type="ChEBI" id="CHEBI:30011"/>
        <dbReference type="ChEBI" id="CHEBI:57856"/>
        <dbReference type="ChEBI" id="CHEBI:59789"/>
        <dbReference type="ChEBI" id="CHEBI:61891"/>
        <dbReference type="EC" id="2.1.1.297"/>
    </reaction>
</comment>
<protein>
    <recommendedName>
        <fullName evidence="5">Release factor glutamine methyltransferase</fullName>
        <shortName evidence="5">RF MTase</shortName>
        <ecNumber evidence="5">2.1.1.297</ecNumber>
    </recommendedName>
    <alternativeName>
        <fullName evidence="5">N5-glutamine methyltransferase PrmC</fullName>
    </alternativeName>
    <alternativeName>
        <fullName evidence="5">Protein-(glutamine-N5) MTase PrmC</fullName>
    </alternativeName>
    <alternativeName>
        <fullName evidence="5">Protein-glutamine N-methyltransferase PrmC</fullName>
    </alternativeName>
</protein>
<dbReference type="EC" id="2.1.1.297" evidence="5"/>
<evidence type="ECO:0000259" key="7">
    <source>
        <dbReference type="Pfam" id="PF17827"/>
    </source>
</evidence>
<feature type="binding site" evidence="5">
    <location>
        <position position="136"/>
    </location>
    <ligand>
        <name>S-adenosyl-L-methionine</name>
        <dbReference type="ChEBI" id="CHEBI:59789"/>
    </ligand>
</feature>
<organism evidence="8 9">
    <name type="scientific">Usitatibacter palustris</name>
    <dbReference type="NCBI Taxonomy" id="2732487"/>
    <lineage>
        <taxon>Bacteria</taxon>
        <taxon>Pseudomonadati</taxon>
        <taxon>Pseudomonadota</taxon>
        <taxon>Betaproteobacteria</taxon>
        <taxon>Nitrosomonadales</taxon>
        <taxon>Usitatibacteraceae</taxon>
        <taxon>Usitatibacter</taxon>
    </lineage>
</organism>
<accession>A0A6M4H293</accession>
<feature type="binding site" evidence="5">
    <location>
        <position position="164"/>
    </location>
    <ligand>
        <name>S-adenosyl-L-methionine</name>
        <dbReference type="ChEBI" id="CHEBI:59789"/>
    </ligand>
</feature>
<feature type="binding site" evidence="5">
    <location>
        <begin position="179"/>
        <end position="182"/>
    </location>
    <ligand>
        <name>substrate</name>
    </ligand>
</feature>
<dbReference type="GO" id="GO:0102559">
    <property type="term" value="F:peptide chain release factor N(5)-glutamine methyltransferase activity"/>
    <property type="evidence" value="ECO:0007669"/>
    <property type="project" value="UniProtKB-EC"/>
</dbReference>
<dbReference type="InterPro" id="IPR007848">
    <property type="entry name" value="Small_mtfrase_dom"/>
</dbReference>
<keyword evidence="2 5" id="KW-0808">Transferase</keyword>
<dbReference type="FunFam" id="3.40.50.150:FF:000053">
    <property type="entry name" value="Release factor glutamine methyltransferase"/>
    <property type="match status" value="1"/>
</dbReference>
<evidence type="ECO:0000256" key="2">
    <source>
        <dbReference type="ARBA" id="ARBA00022679"/>
    </source>
</evidence>